<dbReference type="InterPro" id="IPR009057">
    <property type="entry name" value="Homeodomain-like_sf"/>
</dbReference>
<evidence type="ECO:0000256" key="2">
    <source>
        <dbReference type="ARBA" id="ARBA00023125"/>
    </source>
</evidence>
<feature type="domain" description="HTH araC/xylS-type" evidence="4">
    <location>
        <begin position="208"/>
        <end position="306"/>
    </location>
</feature>
<dbReference type="Gene3D" id="1.10.10.60">
    <property type="entry name" value="Homeodomain-like"/>
    <property type="match status" value="1"/>
</dbReference>
<evidence type="ECO:0000313" key="6">
    <source>
        <dbReference type="Proteomes" id="UP000245916"/>
    </source>
</evidence>
<evidence type="ECO:0000313" key="5">
    <source>
        <dbReference type="EMBL" id="PWG02762.1"/>
    </source>
</evidence>
<dbReference type="InterPro" id="IPR018060">
    <property type="entry name" value="HTH_AraC"/>
</dbReference>
<dbReference type="EMBL" id="QFFF01000001">
    <property type="protein sequence ID" value="PWG02762.1"/>
    <property type="molecule type" value="Genomic_DNA"/>
</dbReference>
<keyword evidence="2" id="KW-0238">DNA-binding</keyword>
<protein>
    <recommendedName>
        <fullName evidence="4">HTH araC/xylS-type domain-containing protein</fullName>
    </recommendedName>
</protein>
<evidence type="ECO:0000256" key="1">
    <source>
        <dbReference type="ARBA" id="ARBA00023015"/>
    </source>
</evidence>
<dbReference type="SMART" id="SM00342">
    <property type="entry name" value="HTH_ARAC"/>
    <property type="match status" value="1"/>
</dbReference>
<evidence type="ECO:0000259" key="4">
    <source>
        <dbReference type="PROSITE" id="PS01124"/>
    </source>
</evidence>
<reference evidence="5 6" key="1">
    <citation type="submission" date="2018-05" db="EMBL/GenBank/DDBJ databases">
        <title>Genome of Sphingosinicella humi QZX222.</title>
        <authorList>
            <person name="Qiao Z."/>
            <person name="Wang G."/>
        </authorList>
    </citation>
    <scope>NUCLEOTIDE SEQUENCE [LARGE SCALE GENOMIC DNA]</scope>
    <source>
        <strain evidence="5 6">QZX222</strain>
    </source>
</reference>
<dbReference type="InterPro" id="IPR050204">
    <property type="entry name" value="AraC_XylS_family_regulators"/>
</dbReference>
<keyword evidence="6" id="KW-1185">Reference proteome</keyword>
<proteinExistence type="predicted"/>
<keyword evidence="3" id="KW-0804">Transcription</keyword>
<name>A0A2U2J375_9SPHN</name>
<sequence>MKLRDHFTYSSAGRTEDQAFDEYARLYSHGSDVARGEGPFWAEVRAWRLPGFILFDRRLTGVVHSRDMRVLSDGFDHIVIHAVLEGRLKWSDAAGSRTVNPGDVLFVDTTQPSRTLSRDVHMLTASISRHLVESAIGNARVLHGRLLSPPSTLLLRDFLLSLVRWLPMLPEDENPNYSRVLADLISATLTDEAPGGAAARRLHSDRLTAIERCIAARLGDRDLSADKIAAATGLSRSVLYRLLQSHGGVNQLILTRRLQAVRSAIDNGSTAPLSELAHAYGFASESHMSRRFREAFGKSPGAYRRIMTALPESDPEKGHRRWRGWMGSLR</sequence>
<dbReference type="OrthoDB" id="7191628at2"/>
<accession>A0A2U2J375</accession>
<keyword evidence="1" id="KW-0805">Transcription regulation</keyword>
<dbReference type="AlphaFoldDB" id="A0A2U2J375"/>
<dbReference type="Pfam" id="PF12833">
    <property type="entry name" value="HTH_18"/>
    <property type="match status" value="1"/>
</dbReference>
<dbReference type="GO" id="GO:0043565">
    <property type="term" value="F:sequence-specific DNA binding"/>
    <property type="evidence" value="ECO:0007669"/>
    <property type="project" value="InterPro"/>
</dbReference>
<dbReference type="Proteomes" id="UP000245916">
    <property type="component" value="Unassembled WGS sequence"/>
</dbReference>
<evidence type="ECO:0000256" key="3">
    <source>
        <dbReference type="ARBA" id="ARBA00023163"/>
    </source>
</evidence>
<comment type="caution">
    <text evidence="5">The sequence shown here is derived from an EMBL/GenBank/DDBJ whole genome shotgun (WGS) entry which is preliminary data.</text>
</comment>
<dbReference type="SUPFAM" id="SSF46689">
    <property type="entry name" value="Homeodomain-like"/>
    <property type="match status" value="1"/>
</dbReference>
<gene>
    <name evidence="5" type="ORF">DF286_07710</name>
</gene>
<dbReference type="PROSITE" id="PS01124">
    <property type="entry name" value="HTH_ARAC_FAMILY_2"/>
    <property type="match status" value="1"/>
</dbReference>
<dbReference type="PANTHER" id="PTHR46796">
    <property type="entry name" value="HTH-TYPE TRANSCRIPTIONAL ACTIVATOR RHAS-RELATED"/>
    <property type="match status" value="1"/>
</dbReference>
<dbReference type="RefSeq" id="WP_109270901.1">
    <property type="nucleotide sequence ID" value="NZ_QFFF01000001.1"/>
</dbReference>
<dbReference type="PANTHER" id="PTHR46796:SF6">
    <property type="entry name" value="ARAC SUBFAMILY"/>
    <property type="match status" value="1"/>
</dbReference>
<dbReference type="GO" id="GO:0003700">
    <property type="term" value="F:DNA-binding transcription factor activity"/>
    <property type="evidence" value="ECO:0007669"/>
    <property type="project" value="InterPro"/>
</dbReference>
<organism evidence="5 6">
    <name type="scientific">Allosphingosinicella humi</name>
    <dbReference type="NCBI Taxonomy" id="2068657"/>
    <lineage>
        <taxon>Bacteria</taxon>
        <taxon>Pseudomonadati</taxon>
        <taxon>Pseudomonadota</taxon>
        <taxon>Alphaproteobacteria</taxon>
        <taxon>Sphingomonadales</taxon>
        <taxon>Sphingomonadaceae</taxon>
        <taxon>Allosphingosinicella</taxon>
    </lineage>
</organism>